<reference evidence="1 2" key="1">
    <citation type="journal article" date="2018" name="Sci. Rep.">
        <title>Genomic signatures of local adaptation to the degree of environmental predictability in rotifers.</title>
        <authorList>
            <person name="Franch-Gras L."/>
            <person name="Hahn C."/>
            <person name="Garcia-Roger E.M."/>
            <person name="Carmona M.J."/>
            <person name="Serra M."/>
            <person name="Gomez A."/>
        </authorList>
    </citation>
    <scope>NUCLEOTIDE SEQUENCE [LARGE SCALE GENOMIC DNA]</scope>
    <source>
        <strain evidence="1">HYR1</strain>
    </source>
</reference>
<dbReference type="Proteomes" id="UP000276133">
    <property type="component" value="Unassembled WGS sequence"/>
</dbReference>
<organism evidence="1 2">
    <name type="scientific">Brachionus plicatilis</name>
    <name type="common">Marine rotifer</name>
    <name type="synonym">Brachionus muelleri</name>
    <dbReference type="NCBI Taxonomy" id="10195"/>
    <lineage>
        <taxon>Eukaryota</taxon>
        <taxon>Metazoa</taxon>
        <taxon>Spiralia</taxon>
        <taxon>Gnathifera</taxon>
        <taxon>Rotifera</taxon>
        <taxon>Eurotatoria</taxon>
        <taxon>Monogononta</taxon>
        <taxon>Pseudotrocha</taxon>
        <taxon>Ploima</taxon>
        <taxon>Brachionidae</taxon>
        <taxon>Brachionus</taxon>
    </lineage>
</organism>
<name>A0A3M7S7J3_BRAPC</name>
<accession>A0A3M7S7J3</accession>
<keyword evidence="2" id="KW-1185">Reference proteome</keyword>
<protein>
    <submittedName>
        <fullName evidence="1">Uncharacterized protein</fullName>
    </submittedName>
</protein>
<evidence type="ECO:0000313" key="1">
    <source>
        <dbReference type="EMBL" id="RNA31649.1"/>
    </source>
</evidence>
<dbReference type="AlphaFoldDB" id="A0A3M7S7J3"/>
<gene>
    <name evidence="1" type="ORF">BpHYR1_027259</name>
</gene>
<evidence type="ECO:0000313" key="2">
    <source>
        <dbReference type="Proteomes" id="UP000276133"/>
    </source>
</evidence>
<dbReference type="EMBL" id="REGN01001914">
    <property type="protein sequence ID" value="RNA31649.1"/>
    <property type="molecule type" value="Genomic_DNA"/>
</dbReference>
<comment type="caution">
    <text evidence="1">The sequence shown here is derived from an EMBL/GenBank/DDBJ whole genome shotgun (WGS) entry which is preliminary data.</text>
</comment>
<sequence>MEKCDLRMEIESMDTQEMSKESFVKEISKEATLFKKLIIANFILIKNQDNTISLQSNEERLVENPKLNCYGLDPLLDPDGSYSFRSIRNKMLVSDVSESDDLIVKGYKIKHQHKFLIEFLYKKNDRLRNGQFKKKFQIIEFNYFCLIK</sequence>
<proteinExistence type="predicted"/>